<reference evidence="3" key="1">
    <citation type="journal article" date="2005" name="Nature">
        <title>The map-based sequence of the rice genome.</title>
        <authorList>
            <consortium name="International rice genome sequencing project (IRGSP)"/>
            <person name="Matsumoto T."/>
            <person name="Wu J."/>
            <person name="Kanamori H."/>
            <person name="Katayose Y."/>
            <person name="Fujisawa M."/>
            <person name="Namiki N."/>
            <person name="Mizuno H."/>
            <person name="Yamamoto K."/>
            <person name="Antonio B.A."/>
            <person name="Baba T."/>
            <person name="Sakata K."/>
            <person name="Nagamura Y."/>
            <person name="Aoki H."/>
            <person name="Arikawa K."/>
            <person name="Arita K."/>
            <person name="Bito T."/>
            <person name="Chiden Y."/>
            <person name="Fujitsuka N."/>
            <person name="Fukunaka R."/>
            <person name="Hamada M."/>
            <person name="Harada C."/>
            <person name="Hayashi A."/>
            <person name="Hijishita S."/>
            <person name="Honda M."/>
            <person name="Hosokawa S."/>
            <person name="Ichikawa Y."/>
            <person name="Idonuma A."/>
            <person name="Iijima M."/>
            <person name="Ikeda M."/>
            <person name="Ikeno M."/>
            <person name="Ito K."/>
            <person name="Ito S."/>
            <person name="Ito T."/>
            <person name="Ito Y."/>
            <person name="Ito Y."/>
            <person name="Iwabuchi A."/>
            <person name="Kamiya K."/>
            <person name="Karasawa W."/>
            <person name="Kurita K."/>
            <person name="Katagiri S."/>
            <person name="Kikuta A."/>
            <person name="Kobayashi H."/>
            <person name="Kobayashi N."/>
            <person name="Machita K."/>
            <person name="Maehara T."/>
            <person name="Masukawa M."/>
            <person name="Mizubayashi T."/>
            <person name="Mukai Y."/>
            <person name="Nagasaki H."/>
            <person name="Nagata Y."/>
            <person name="Naito S."/>
            <person name="Nakashima M."/>
            <person name="Nakama Y."/>
            <person name="Nakamichi Y."/>
            <person name="Nakamura M."/>
            <person name="Meguro A."/>
            <person name="Negishi M."/>
            <person name="Ohta I."/>
            <person name="Ohta T."/>
            <person name="Okamoto M."/>
            <person name="Ono N."/>
            <person name="Saji S."/>
            <person name="Sakaguchi M."/>
            <person name="Sakai K."/>
            <person name="Shibata M."/>
            <person name="Shimokawa T."/>
            <person name="Song J."/>
            <person name="Takazaki Y."/>
            <person name="Terasawa K."/>
            <person name="Tsugane M."/>
            <person name="Tsuji K."/>
            <person name="Ueda S."/>
            <person name="Waki K."/>
            <person name="Yamagata H."/>
            <person name="Yamamoto M."/>
            <person name="Yamamoto S."/>
            <person name="Yamane H."/>
            <person name="Yoshiki S."/>
            <person name="Yoshihara R."/>
            <person name="Yukawa K."/>
            <person name="Zhong H."/>
            <person name="Yano M."/>
            <person name="Yuan Q."/>
            <person name="Ouyang S."/>
            <person name="Liu J."/>
            <person name="Jones K.M."/>
            <person name="Gansberger K."/>
            <person name="Moffat K."/>
            <person name="Hill J."/>
            <person name="Bera J."/>
            <person name="Fadrosh D."/>
            <person name="Jin S."/>
            <person name="Johri S."/>
            <person name="Kim M."/>
            <person name="Overton L."/>
            <person name="Reardon M."/>
            <person name="Tsitrin T."/>
            <person name="Vuong H."/>
            <person name="Weaver B."/>
            <person name="Ciecko A."/>
            <person name="Tallon L."/>
            <person name="Jackson J."/>
            <person name="Pai G."/>
            <person name="Aken S.V."/>
            <person name="Utterback T."/>
            <person name="Reidmuller S."/>
            <person name="Feldblyum T."/>
            <person name="Hsiao J."/>
            <person name="Zismann V."/>
            <person name="Iobst S."/>
            <person name="de Vazeille A.R."/>
            <person name="Buell C.R."/>
            <person name="Ying K."/>
            <person name="Li Y."/>
            <person name="Lu T."/>
            <person name="Huang Y."/>
            <person name="Zhao Q."/>
            <person name="Feng Q."/>
            <person name="Zhang L."/>
            <person name="Zhu J."/>
            <person name="Weng Q."/>
            <person name="Mu J."/>
            <person name="Lu Y."/>
            <person name="Fan D."/>
            <person name="Liu Y."/>
            <person name="Guan J."/>
            <person name="Zhang Y."/>
            <person name="Yu S."/>
            <person name="Liu X."/>
            <person name="Zhang Y."/>
            <person name="Hong G."/>
            <person name="Han B."/>
            <person name="Choisne N."/>
            <person name="Demange N."/>
            <person name="Orjeda G."/>
            <person name="Samain S."/>
            <person name="Cattolico L."/>
            <person name="Pelletier E."/>
            <person name="Couloux A."/>
            <person name="Segurens B."/>
            <person name="Wincker P."/>
            <person name="D'Hont A."/>
            <person name="Scarpelli C."/>
            <person name="Weissenbach J."/>
            <person name="Salanoubat M."/>
            <person name="Quetier F."/>
            <person name="Yu Y."/>
            <person name="Kim H.R."/>
            <person name="Rambo T."/>
            <person name="Currie J."/>
            <person name="Collura K."/>
            <person name="Luo M."/>
            <person name="Yang T."/>
            <person name="Ammiraju J.S.S."/>
            <person name="Engler F."/>
            <person name="Soderlund C."/>
            <person name="Wing R.A."/>
            <person name="Palmer L.E."/>
            <person name="de la Bastide M."/>
            <person name="Spiegel L."/>
            <person name="Nascimento L."/>
            <person name="Zutavern T."/>
            <person name="O'Shaughnessy A."/>
            <person name="Dike S."/>
            <person name="Dedhia N."/>
            <person name="Preston R."/>
            <person name="Balija V."/>
            <person name="McCombie W.R."/>
            <person name="Chow T."/>
            <person name="Chen H."/>
            <person name="Chung M."/>
            <person name="Chen C."/>
            <person name="Shaw J."/>
            <person name="Wu H."/>
            <person name="Hsiao K."/>
            <person name="Chao Y."/>
            <person name="Chu M."/>
            <person name="Cheng C."/>
            <person name="Hour A."/>
            <person name="Lee P."/>
            <person name="Lin S."/>
            <person name="Lin Y."/>
            <person name="Liou J."/>
            <person name="Liu S."/>
            <person name="Hsing Y."/>
            <person name="Raghuvanshi S."/>
            <person name="Mohanty A."/>
            <person name="Bharti A.K."/>
            <person name="Gaur A."/>
            <person name="Gupta V."/>
            <person name="Kumar D."/>
            <person name="Ravi V."/>
            <person name="Vij S."/>
            <person name="Kapur A."/>
            <person name="Khurana P."/>
            <person name="Khurana P."/>
            <person name="Khurana J.P."/>
            <person name="Tyagi A.K."/>
            <person name="Gaikwad K."/>
            <person name="Singh A."/>
            <person name="Dalal V."/>
            <person name="Srivastava S."/>
            <person name="Dixit A."/>
            <person name="Pal A.K."/>
            <person name="Ghazi I.A."/>
            <person name="Yadav M."/>
            <person name="Pandit A."/>
            <person name="Bhargava A."/>
            <person name="Sureshbabu K."/>
            <person name="Batra K."/>
            <person name="Sharma T.R."/>
            <person name="Mohapatra T."/>
            <person name="Singh N.K."/>
            <person name="Messing J."/>
            <person name="Nelson A.B."/>
            <person name="Fuks G."/>
            <person name="Kavchok S."/>
            <person name="Keizer G."/>
            <person name="Linton E."/>
            <person name="Llaca V."/>
            <person name="Song R."/>
            <person name="Tanyolac B."/>
            <person name="Young S."/>
            <person name="Ho-Il K."/>
            <person name="Hahn J.H."/>
            <person name="Sangsakoo G."/>
            <person name="Vanavichit A."/>
            <person name="de Mattos Luiz.A.T."/>
            <person name="Zimmer P.D."/>
            <person name="Malone G."/>
            <person name="Dellagostin O."/>
            <person name="de Oliveira A.C."/>
            <person name="Bevan M."/>
            <person name="Bancroft I."/>
            <person name="Minx P."/>
            <person name="Cordum H."/>
            <person name="Wilson R."/>
            <person name="Cheng Z."/>
            <person name="Jin W."/>
            <person name="Jiang J."/>
            <person name="Leong S.A."/>
            <person name="Iwama H."/>
            <person name="Gojobori T."/>
            <person name="Itoh T."/>
            <person name="Niimura Y."/>
            <person name="Fujii Y."/>
            <person name="Habara T."/>
            <person name="Sakai H."/>
            <person name="Sato Y."/>
            <person name="Wilson G."/>
            <person name="Kumar K."/>
            <person name="McCouch S."/>
            <person name="Juretic N."/>
            <person name="Hoen D."/>
            <person name="Wright S."/>
            <person name="Bruskiewich R."/>
            <person name="Bureau T."/>
            <person name="Miyao A."/>
            <person name="Hirochika H."/>
            <person name="Nishikawa T."/>
            <person name="Kadowaki K."/>
            <person name="Sugiura M."/>
            <person name="Burr B."/>
            <person name="Sasaki T."/>
        </authorList>
    </citation>
    <scope>NUCLEOTIDE SEQUENCE [LARGE SCALE GENOMIC DNA]</scope>
    <source>
        <strain evidence="3">cv. Nipponbare</strain>
    </source>
</reference>
<dbReference type="AlphaFoldDB" id="Q6Z7S8"/>
<dbReference type="EMBL" id="AP004815">
    <property type="protein sequence ID" value="BAD15760.1"/>
    <property type="molecule type" value="Genomic_DNA"/>
</dbReference>
<sequence length="103" mass="10818">MAWAKNGEDWEGEKGREGAWVYRAAMSVWKPTLGGQGASWRSALAAKTVTEADDAGGEEKRKKEGRKGGLPLASLGKGGREGDEEEPCLLSLEARAGSGGAEL</sequence>
<accession>Q6Z7S8</accession>
<name>Q6Z7S8_ORYSJ</name>
<reference evidence="3" key="2">
    <citation type="journal article" date="2008" name="Nucleic Acids Res.">
        <title>The rice annotation project database (RAP-DB): 2008 update.</title>
        <authorList>
            <consortium name="The rice annotation project (RAP)"/>
        </authorList>
    </citation>
    <scope>GENOME REANNOTATION</scope>
    <source>
        <strain evidence="3">cv. Nipponbare</strain>
    </source>
</reference>
<proteinExistence type="predicted"/>
<gene>
    <name evidence="2" type="primary">P0516G10.16</name>
</gene>
<evidence type="ECO:0000313" key="2">
    <source>
        <dbReference type="EMBL" id="BAD15760.1"/>
    </source>
</evidence>
<feature type="region of interest" description="Disordered" evidence="1">
    <location>
        <begin position="50"/>
        <end position="103"/>
    </location>
</feature>
<dbReference type="Proteomes" id="UP000000763">
    <property type="component" value="Chromosome 2"/>
</dbReference>
<evidence type="ECO:0000256" key="1">
    <source>
        <dbReference type="SAM" id="MobiDB-lite"/>
    </source>
</evidence>
<evidence type="ECO:0000313" key="3">
    <source>
        <dbReference type="Proteomes" id="UP000000763"/>
    </source>
</evidence>
<protein>
    <submittedName>
        <fullName evidence="2">Uncharacterized protein</fullName>
    </submittedName>
</protein>
<organism evidence="2 3">
    <name type="scientific">Oryza sativa subsp. japonica</name>
    <name type="common">Rice</name>
    <dbReference type="NCBI Taxonomy" id="39947"/>
    <lineage>
        <taxon>Eukaryota</taxon>
        <taxon>Viridiplantae</taxon>
        <taxon>Streptophyta</taxon>
        <taxon>Embryophyta</taxon>
        <taxon>Tracheophyta</taxon>
        <taxon>Spermatophyta</taxon>
        <taxon>Magnoliopsida</taxon>
        <taxon>Liliopsida</taxon>
        <taxon>Poales</taxon>
        <taxon>Poaceae</taxon>
        <taxon>BOP clade</taxon>
        <taxon>Oryzoideae</taxon>
        <taxon>Oryzeae</taxon>
        <taxon>Oryzinae</taxon>
        <taxon>Oryza</taxon>
        <taxon>Oryza sativa</taxon>
    </lineage>
</organism>